<sequence>MRRRTLLRAGAGILAGTAVGRVAAQDDDGYEPLGSVEIPGAKDAAVVDGEVAYVAATDGFVTVDLSDPAEPEVLAEERGIPADGPITGIWDLWPDGDRLVVAGPANPTFSTPTVMLYDVSDPADPVGIDLYEPGYPVHNTFFEDGIVYLTQHGDDGHPLAIVDTADDELSELTRWSLLDHPEEDWSGVNQRLYPIHDVYVQDDLAYLSYWDAGLWVLNVRDPANPEYVNHFGDYTREELEAMDDGRALWEPFAPPGNAHYAQVDETGTLLGVGKEAWETEDGDGDLVGGPGGIDLWDVEDPTDPEHLSHIEAPESYDNTQEGQFTTAHNFDIVDGRLYSSWYFGGVKIHDVEDPENPEELVWWREPDEAVFWTAQSGIPGEFFVGSSAESDRGFELAPTGALYTFPDEAGEQVSPPSLTDQPDDTSGNGADDEDSDTDDSGASDGTDENGASPAEADDNAVPGFGVGVGALGVGLGAWRYAKQNDRGNQHRK</sequence>
<comment type="caution">
    <text evidence="2">The sequence shown here is derived from an EMBL/GenBank/DDBJ whole genome shotgun (WGS) entry which is preliminary data.</text>
</comment>
<accession>A0AAE3K5W4</accession>
<dbReference type="InterPro" id="IPR013211">
    <property type="entry name" value="LVIVD"/>
</dbReference>
<organism evidence="2 3">
    <name type="scientific">Natranaeroarchaeum aerophilus</name>
    <dbReference type="NCBI Taxonomy" id="2917711"/>
    <lineage>
        <taxon>Archaea</taxon>
        <taxon>Methanobacteriati</taxon>
        <taxon>Methanobacteriota</taxon>
        <taxon>Stenosarchaea group</taxon>
        <taxon>Halobacteria</taxon>
        <taxon>Halobacteriales</taxon>
        <taxon>Natronoarchaeaceae</taxon>
        <taxon>Natranaeroarchaeum</taxon>
    </lineage>
</organism>
<feature type="compositionally biased region" description="Polar residues" evidence="1">
    <location>
        <begin position="414"/>
        <end position="428"/>
    </location>
</feature>
<evidence type="ECO:0000256" key="1">
    <source>
        <dbReference type="SAM" id="MobiDB-lite"/>
    </source>
</evidence>
<reference evidence="2 3" key="1">
    <citation type="journal article" date="2022" name="Syst. Appl. Microbiol.">
        <title>Natronocalculus amylovorans gen. nov., sp. nov., and Natranaeroarchaeum aerophilus sp. nov., dominant culturable amylolytic natronoarchaea from hypersaline soda lakes in southwestern Siberia.</title>
        <authorList>
            <person name="Sorokin D.Y."/>
            <person name="Elcheninov A.G."/>
            <person name="Khizhniak T.V."/>
            <person name="Koenen M."/>
            <person name="Bale N.J."/>
            <person name="Damste J.S.S."/>
            <person name="Kublanov I.V."/>
        </authorList>
    </citation>
    <scope>NUCLEOTIDE SEQUENCE [LARGE SCALE GENOMIC DNA]</scope>
    <source>
        <strain evidence="2 3">AArc-St1-1</strain>
    </source>
</reference>
<gene>
    <name evidence="2" type="ORF">AArcSt11_12020</name>
</gene>
<name>A0AAE3K5W4_9EURY</name>
<evidence type="ECO:0000313" key="2">
    <source>
        <dbReference type="EMBL" id="MCL9814378.1"/>
    </source>
</evidence>
<proteinExistence type="predicted"/>
<protein>
    <recommendedName>
        <fullName evidence="4">LVIVD repeat-containing protein</fullName>
    </recommendedName>
</protein>
<keyword evidence="3" id="KW-1185">Reference proteome</keyword>
<dbReference type="Proteomes" id="UP001202674">
    <property type="component" value="Unassembled WGS sequence"/>
</dbReference>
<dbReference type="EMBL" id="JAKRVY010000007">
    <property type="protein sequence ID" value="MCL9814378.1"/>
    <property type="molecule type" value="Genomic_DNA"/>
</dbReference>
<feature type="compositionally biased region" description="Acidic residues" evidence="1">
    <location>
        <begin position="430"/>
        <end position="447"/>
    </location>
</feature>
<dbReference type="SUPFAM" id="SSF75011">
    <property type="entry name" value="3-carboxy-cis,cis-mucoante lactonizing enzyme"/>
    <property type="match status" value="1"/>
</dbReference>
<evidence type="ECO:0000313" key="3">
    <source>
        <dbReference type="Proteomes" id="UP001202674"/>
    </source>
</evidence>
<dbReference type="RefSeq" id="WP_250597371.1">
    <property type="nucleotide sequence ID" value="NZ_JAKRVY010000007.1"/>
</dbReference>
<dbReference type="AlphaFoldDB" id="A0AAE3K5W4"/>
<evidence type="ECO:0008006" key="4">
    <source>
        <dbReference type="Google" id="ProtNLM"/>
    </source>
</evidence>
<feature type="region of interest" description="Disordered" evidence="1">
    <location>
        <begin position="406"/>
        <end position="466"/>
    </location>
</feature>
<dbReference type="Pfam" id="PF08309">
    <property type="entry name" value="LVIVD"/>
    <property type="match status" value="2"/>
</dbReference>